<evidence type="ECO:0000256" key="1">
    <source>
        <dbReference type="SAM" id="MobiDB-lite"/>
    </source>
</evidence>
<dbReference type="EMBL" id="CP007481">
    <property type="protein sequence ID" value="AHX11756.1"/>
    <property type="molecule type" value="Genomic_DNA"/>
</dbReference>
<keyword evidence="3" id="KW-1185">Reference proteome</keyword>
<evidence type="ECO:0000313" key="3">
    <source>
        <dbReference type="Proteomes" id="UP000023755"/>
    </source>
</evidence>
<feature type="compositionally biased region" description="Polar residues" evidence="1">
    <location>
        <begin position="703"/>
        <end position="716"/>
    </location>
</feature>
<protein>
    <submittedName>
        <fullName evidence="2">Uncharacterized protein</fullName>
    </submittedName>
</protein>
<dbReference type="AlphaFoldDB" id="X5H592"/>
<accession>X5H592</accession>
<sequence>MRDVNLNQFGTRSMTPDLSPDIKQEVQLFLEQQTLNPQEFNYDRALLLLRKSADHNRGITWNVDDDRNIITRTLVDPSRPSFSPNDYAQQVANLYRAAVDIVKSLPPEYKTSSAKADVVITQLNKSAIRCIQTAITLEHEESCERYLKRHNGEVIGVLRNVLPQRYSINEIQSLLRIAEGYTSLGDAKHYAIETITPITGDRIIIQADYPIAGLTEPQKESLQNYCNEDWYRALHPIEQGLFQRHKDAILSGERSVSTVLRSIPCLRNAYYKEVKEVRKNPAGLDTITVLNSYIHSAALSGTQKDKETREEVAQRNYKQLCTRVPDRNIDIMTLCSRVPGQAFLERHFPKLSSTIFDTHIVDTTAAAVPEENLIIIPTNILRCISKNTIKKSCKAVFSGYISNHLLEEKEGLQDLVKYLTKDPSFLDRGNALRAAKVVTYSLEDPREKMLALEVIELRRLSLKQSGWRGRFNSFIEIITAPFRRQPRNKNARIAGMLTTLWNKTQPDRCLAVSCKSGKDRTGYESMLADSLGIKMQNPDCTIPEIQSLIAKSAHIQFLASGAGGKPGCFGLKGVATDEFGGAAGTINSSLFIRAARTSSKISLDKQAVDPATNPELYILLAKINNEITEGGEIQRGTSETTSLLSISSNRRARLSSESLDRISLFVDSDDVLTEEEFLSSDTLESQPSSSSGSAGSGKELSSRISLDTSDPESLSKVSPDKKGKESAPGK</sequence>
<organism evidence="2 3">
    <name type="scientific">Neorickettsia helminthoeca str. Oregon</name>
    <dbReference type="NCBI Taxonomy" id="1286528"/>
    <lineage>
        <taxon>Bacteria</taxon>
        <taxon>Pseudomonadati</taxon>
        <taxon>Pseudomonadota</taxon>
        <taxon>Alphaproteobacteria</taxon>
        <taxon>Rickettsiales</taxon>
        <taxon>Anaplasmataceae</taxon>
        <taxon>Neorickettsia</taxon>
    </lineage>
</organism>
<dbReference type="RefSeq" id="WP_051579673.1">
    <property type="nucleotide sequence ID" value="NZ_CP007481.1"/>
</dbReference>
<feature type="compositionally biased region" description="Low complexity" evidence="1">
    <location>
        <begin position="685"/>
        <end position="699"/>
    </location>
</feature>
<feature type="region of interest" description="Disordered" evidence="1">
    <location>
        <begin position="677"/>
        <end position="730"/>
    </location>
</feature>
<proteinExistence type="predicted"/>
<reference evidence="2 3" key="1">
    <citation type="submission" date="2014-03" db="EMBL/GenBank/DDBJ databases">
        <title>Sequencing and Comparison of Genomes and Transcriptome Profiles of Human Ehrlichiosis Agents.</title>
        <authorList>
            <person name="Lin M."/>
            <person name="Daugherty S.C."/>
            <person name="Nagaraj S."/>
            <person name="Cheng Z."/>
            <person name="Xiong Q."/>
            <person name="Lin F.-Y."/>
            <person name="Sengamalay N."/>
            <person name="Ott S."/>
            <person name="Godinez A."/>
            <person name="Tallon L.J."/>
            <person name="Sadzewicz L."/>
            <person name="Fraser C.M."/>
            <person name="Dunning Hotopp J.C."/>
            <person name="Rikihisa Y."/>
        </authorList>
    </citation>
    <scope>NUCLEOTIDE SEQUENCE [LARGE SCALE GENOMIC DNA]</scope>
    <source>
        <strain evidence="2 3">Oregon</strain>
    </source>
</reference>
<feature type="compositionally biased region" description="Basic and acidic residues" evidence="1">
    <location>
        <begin position="718"/>
        <end position="730"/>
    </location>
</feature>
<evidence type="ECO:0000313" key="2">
    <source>
        <dbReference type="EMBL" id="AHX11756.1"/>
    </source>
</evidence>
<dbReference type="OrthoDB" id="978336at2"/>
<dbReference type="HOGENOM" id="CLU_022805_0_0_5"/>
<name>X5H592_9RICK</name>
<dbReference type="KEGG" id="nhm:NHE_0836"/>
<gene>
    <name evidence="2" type="ORF">NHE_0836</name>
</gene>
<dbReference type="Proteomes" id="UP000023755">
    <property type="component" value="Chromosome"/>
</dbReference>